<evidence type="ECO:0000313" key="5">
    <source>
        <dbReference type="Proteomes" id="UP000230595"/>
    </source>
</evidence>
<dbReference type="Gene3D" id="3.40.710.10">
    <property type="entry name" value="DD-peptidase/beta-lactamase superfamily"/>
    <property type="match status" value="1"/>
</dbReference>
<organism evidence="4 5">
    <name type="scientific">Candidatus Wolfebacteria bacterium CG02_land_8_20_14_3_00_37_12</name>
    <dbReference type="NCBI Taxonomy" id="1975066"/>
    <lineage>
        <taxon>Bacteria</taxon>
        <taxon>Candidatus Wolfeibacteriota</taxon>
    </lineage>
</organism>
<name>A0A2M7CPZ6_9BACT</name>
<keyword evidence="2" id="KW-0472">Membrane</keyword>
<dbReference type="GO" id="GO:0005886">
    <property type="term" value="C:plasma membrane"/>
    <property type="evidence" value="ECO:0007669"/>
    <property type="project" value="TreeGrafter"/>
</dbReference>
<dbReference type="AlphaFoldDB" id="A0A2M7CPZ6"/>
<proteinExistence type="predicted"/>
<dbReference type="EMBL" id="PEUH01000037">
    <property type="protein sequence ID" value="PIV31731.1"/>
    <property type="molecule type" value="Genomic_DNA"/>
</dbReference>
<dbReference type="SUPFAM" id="SSF56601">
    <property type="entry name" value="beta-lactamase/transpeptidase-like"/>
    <property type="match status" value="1"/>
</dbReference>
<comment type="caution">
    <text evidence="4">The sequence shown here is derived from an EMBL/GenBank/DDBJ whole genome shotgun (WGS) entry which is preliminary data.</text>
</comment>
<feature type="domain" description="Penicillin-binding protein transpeptidase" evidence="3">
    <location>
        <begin position="1"/>
        <end position="205"/>
    </location>
</feature>
<sequence length="219" mass="23903">MTMMNVIEKSINTGTIFAERTTGHDIFYDYLNKFGFNEITGIDLPGEVRGDISHLKKGKDIDFATASFGQGVAITPIQLINAASAIANGGVLMKPLLLAEEKPTVIRRVISEDTAKKVTAMMVSAVKKNIIADIPNYEIAGKTGTAYIPNFKVGGYTDEVIHSYIGFAPASPSTDGPRFVILMKLEKPRALLAGKTVVPIFKELTQYLLNYYNVAPDRI</sequence>
<dbReference type="InterPro" id="IPR050515">
    <property type="entry name" value="Beta-lactam/transpept"/>
</dbReference>
<gene>
    <name evidence="4" type="ORF">COS33_01655</name>
</gene>
<dbReference type="Proteomes" id="UP000230595">
    <property type="component" value="Unassembled WGS sequence"/>
</dbReference>
<dbReference type="InterPro" id="IPR012338">
    <property type="entry name" value="Beta-lactam/transpept-like"/>
</dbReference>
<dbReference type="GO" id="GO:0071555">
    <property type="term" value="P:cell wall organization"/>
    <property type="evidence" value="ECO:0007669"/>
    <property type="project" value="TreeGrafter"/>
</dbReference>
<accession>A0A2M7CPZ6</accession>
<protein>
    <recommendedName>
        <fullName evidence="3">Penicillin-binding protein transpeptidase domain-containing protein</fullName>
    </recommendedName>
</protein>
<evidence type="ECO:0000256" key="1">
    <source>
        <dbReference type="ARBA" id="ARBA00004370"/>
    </source>
</evidence>
<reference evidence="5" key="1">
    <citation type="submission" date="2017-09" db="EMBL/GenBank/DDBJ databases">
        <title>Depth-based differentiation of microbial function through sediment-hosted aquifers and enrichment of novel symbionts in the deep terrestrial subsurface.</title>
        <authorList>
            <person name="Probst A.J."/>
            <person name="Ladd B."/>
            <person name="Jarett J.K."/>
            <person name="Geller-Mcgrath D.E."/>
            <person name="Sieber C.M.K."/>
            <person name="Emerson J.B."/>
            <person name="Anantharaman K."/>
            <person name="Thomas B.C."/>
            <person name="Malmstrom R."/>
            <person name="Stieglmeier M."/>
            <person name="Klingl A."/>
            <person name="Woyke T."/>
            <person name="Ryan C.M."/>
            <person name="Banfield J.F."/>
        </authorList>
    </citation>
    <scope>NUCLEOTIDE SEQUENCE [LARGE SCALE GENOMIC DNA]</scope>
</reference>
<evidence type="ECO:0000313" key="4">
    <source>
        <dbReference type="EMBL" id="PIV31731.1"/>
    </source>
</evidence>
<dbReference type="PANTHER" id="PTHR30627">
    <property type="entry name" value="PEPTIDOGLYCAN D,D-TRANSPEPTIDASE"/>
    <property type="match status" value="1"/>
</dbReference>
<dbReference type="Gene3D" id="3.30.450.330">
    <property type="match status" value="1"/>
</dbReference>
<evidence type="ECO:0000259" key="3">
    <source>
        <dbReference type="Pfam" id="PF00905"/>
    </source>
</evidence>
<dbReference type="Pfam" id="PF00905">
    <property type="entry name" value="Transpeptidase"/>
    <property type="match status" value="1"/>
</dbReference>
<dbReference type="GO" id="GO:0008658">
    <property type="term" value="F:penicillin binding"/>
    <property type="evidence" value="ECO:0007669"/>
    <property type="project" value="InterPro"/>
</dbReference>
<evidence type="ECO:0000256" key="2">
    <source>
        <dbReference type="ARBA" id="ARBA00023136"/>
    </source>
</evidence>
<dbReference type="InterPro" id="IPR001460">
    <property type="entry name" value="PCN-bd_Tpept"/>
</dbReference>
<dbReference type="PANTHER" id="PTHR30627:SF1">
    <property type="entry name" value="PEPTIDOGLYCAN D,D-TRANSPEPTIDASE FTSI"/>
    <property type="match status" value="1"/>
</dbReference>
<comment type="subcellular location">
    <subcellularLocation>
        <location evidence="1">Membrane</location>
    </subcellularLocation>
</comment>